<name>A0A5K3FDS9_MESCO</name>
<evidence type="ECO:0000313" key="2">
    <source>
        <dbReference type="WBParaSite" id="MCU_007623-RA"/>
    </source>
</evidence>
<feature type="compositionally biased region" description="Pro residues" evidence="1">
    <location>
        <begin position="56"/>
        <end position="65"/>
    </location>
</feature>
<accession>A0A5K3FDS9</accession>
<dbReference type="WBParaSite" id="MCU_007623-RA">
    <property type="protein sequence ID" value="MCU_007623-RA"/>
    <property type="gene ID" value="MCU_007623"/>
</dbReference>
<sequence length="298" mass="31742">MELVTILHSYACIKGMRRRYVSLVCTPGFAEAHLLIFENEAKWATSNPPTASSPPRTSPPPPPPSDLTNLCETLSVSDSGSSSLLTIEQLLQADDGSRKGAKYVVRLDGLFFVGPSHVSVNNRVSFVAAIKSAFGKLASSTSTPSKGHSKTGRKPSQGAADRAGSAESYISTTSTPGPTPTATDGHTSLSTHAERPASICGLPSLNDDKAGANRPPTSLGLFFQDGSSTFLSLSSANLVDAWYQALSAVVATNRSRSSYPHIVTFRHAFSWSYLVQVILEWMQNCQQCSNETNNSLAT</sequence>
<organism evidence="2">
    <name type="scientific">Mesocestoides corti</name>
    <name type="common">Flatworm</name>
    <dbReference type="NCBI Taxonomy" id="53468"/>
    <lineage>
        <taxon>Eukaryota</taxon>
        <taxon>Metazoa</taxon>
        <taxon>Spiralia</taxon>
        <taxon>Lophotrochozoa</taxon>
        <taxon>Platyhelminthes</taxon>
        <taxon>Cestoda</taxon>
        <taxon>Eucestoda</taxon>
        <taxon>Cyclophyllidea</taxon>
        <taxon>Mesocestoididae</taxon>
        <taxon>Mesocestoides</taxon>
    </lineage>
</organism>
<dbReference type="AlphaFoldDB" id="A0A5K3FDS9"/>
<feature type="compositionally biased region" description="Low complexity" evidence="1">
    <location>
        <begin position="46"/>
        <end position="55"/>
    </location>
</feature>
<evidence type="ECO:0000256" key="1">
    <source>
        <dbReference type="SAM" id="MobiDB-lite"/>
    </source>
</evidence>
<feature type="region of interest" description="Disordered" evidence="1">
    <location>
        <begin position="46"/>
        <end position="65"/>
    </location>
</feature>
<feature type="compositionally biased region" description="Low complexity" evidence="1">
    <location>
        <begin position="171"/>
        <end position="187"/>
    </location>
</feature>
<protein>
    <submittedName>
        <fullName evidence="2">PH domain-containing protein</fullName>
    </submittedName>
</protein>
<reference evidence="2" key="1">
    <citation type="submission" date="2019-11" db="UniProtKB">
        <authorList>
            <consortium name="WormBaseParasite"/>
        </authorList>
    </citation>
    <scope>IDENTIFICATION</scope>
</reference>
<feature type="region of interest" description="Disordered" evidence="1">
    <location>
        <begin position="138"/>
        <end position="190"/>
    </location>
</feature>
<proteinExistence type="predicted"/>